<dbReference type="RefSeq" id="WP_329406719.1">
    <property type="nucleotide sequence ID" value="NZ_CP109441.1"/>
</dbReference>
<sequence>MLLHIGAYAGVPAANVAFAIGQQVLAEDQPSDPQGRGLSHPMLLGVSRRGSARPLRALHALKSLLLLRITTVRACRSS</sequence>
<reference evidence="1" key="1">
    <citation type="submission" date="2022-10" db="EMBL/GenBank/DDBJ databases">
        <title>The complete genomes of actinobacterial strains from the NBC collection.</title>
        <authorList>
            <person name="Joergensen T.S."/>
            <person name="Alvarez Arevalo M."/>
            <person name="Sterndorff E.B."/>
            <person name="Faurdal D."/>
            <person name="Vuksanovic O."/>
            <person name="Mourched A.-S."/>
            <person name="Charusanti P."/>
            <person name="Shaw S."/>
            <person name="Blin K."/>
            <person name="Weber T."/>
        </authorList>
    </citation>
    <scope>NUCLEOTIDE SEQUENCE</scope>
    <source>
        <strain evidence="1">NBC_01482</strain>
    </source>
</reference>
<accession>A0ABZ1YQL1</accession>
<name>A0ABZ1YQL1_9NOCA</name>
<dbReference type="Proteomes" id="UP001432062">
    <property type="component" value="Chromosome"/>
</dbReference>
<gene>
    <name evidence="1" type="ORF">OG563_33235</name>
</gene>
<keyword evidence="2" id="KW-1185">Reference proteome</keyword>
<evidence type="ECO:0000313" key="1">
    <source>
        <dbReference type="EMBL" id="WUV44029.1"/>
    </source>
</evidence>
<dbReference type="EMBL" id="CP109441">
    <property type="protein sequence ID" value="WUV44029.1"/>
    <property type="molecule type" value="Genomic_DNA"/>
</dbReference>
<organism evidence="1 2">
    <name type="scientific">Nocardia vinacea</name>
    <dbReference type="NCBI Taxonomy" id="96468"/>
    <lineage>
        <taxon>Bacteria</taxon>
        <taxon>Bacillati</taxon>
        <taxon>Actinomycetota</taxon>
        <taxon>Actinomycetes</taxon>
        <taxon>Mycobacteriales</taxon>
        <taxon>Nocardiaceae</taxon>
        <taxon>Nocardia</taxon>
    </lineage>
</organism>
<protein>
    <submittedName>
        <fullName evidence="1">Uncharacterized protein</fullName>
    </submittedName>
</protein>
<proteinExistence type="predicted"/>
<evidence type="ECO:0000313" key="2">
    <source>
        <dbReference type="Proteomes" id="UP001432062"/>
    </source>
</evidence>